<dbReference type="AlphaFoldDB" id="A0A078FRJ7"/>
<reference evidence="2 3" key="1">
    <citation type="journal article" date="2014" name="Science">
        <title>Plant genetics. Early allopolyploid evolution in the post-Neolithic Brassica napus oilseed genome.</title>
        <authorList>
            <person name="Chalhoub B."/>
            <person name="Denoeud F."/>
            <person name="Liu S."/>
            <person name="Parkin I.A."/>
            <person name="Tang H."/>
            <person name="Wang X."/>
            <person name="Chiquet J."/>
            <person name="Belcram H."/>
            <person name="Tong C."/>
            <person name="Samans B."/>
            <person name="Correa M."/>
            <person name="Da Silva C."/>
            <person name="Just J."/>
            <person name="Falentin C."/>
            <person name="Koh C.S."/>
            <person name="Le Clainche I."/>
            <person name="Bernard M."/>
            <person name="Bento P."/>
            <person name="Noel B."/>
            <person name="Labadie K."/>
            <person name="Alberti A."/>
            <person name="Charles M."/>
            <person name="Arnaud D."/>
            <person name="Guo H."/>
            <person name="Daviaud C."/>
            <person name="Alamery S."/>
            <person name="Jabbari K."/>
            <person name="Zhao M."/>
            <person name="Edger P.P."/>
            <person name="Chelaifa H."/>
            <person name="Tack D."/>
            <person name="Lassalle G."/>
            <person name="Mestiri I."/>
            <person name="Schnel N."/>
            <person name="Le Paslier M.C."/>
            <person name="Fan G."/>
            <person name="Renault V."/>
            <person name="Bayer P.E."/>
            <person name="Golicz A.A."/>
            <person name="Manoli S."/>
            <person name="Lee T.H."/>
            <person name="Thi V.H."/>
            <person name="Chalabi S."/>
            <person name="Hu Q."/>
            <person name="Fan C."/>
            <person name="Tollenaere R."/>
            <person name="Lu Y."/>
            <person name="Battail C."/>
            <person name="Shen J."/>
            <person name="Sidebottom C.H."/>
            <person name="Wang X."/>
            <person name="Canaguier A."/>
            <person name="Chauveau A."/>
            <person name="Berard A."/>
            <person name="Deniot G."/>
            <person name="Guan M."/>
            <person name="Liu Z."/>
            <person name="Sun F."/>
            <person name="Lim Y.P."/>
            <person name="Lyons E."/>
            <person name="Town C.D."/>
            <person name="Bancroft I."/>
            <person name="Wang X."/>
            <person name="Meng J."/>
            <person name="Ma J."/>
            <person name="Pires J.C."/>
            <person name="King G.J."/>
            <person name="Brunel D."/>
            <person name="Delourme R."/>
            <person name="Renard M."/>
            <person name="Aury J.M."/>
            <person name="Adams K.L."/>
            <person name="Batley J."/>
            <person name="Snowdon R.J."/>
            <person name="Tost J."/>
            <person name="Edwards D."/>
            <person name="Zhou Y."/>
            <person name="Hua W."/>
            <person name="Sharpe A.G."/>
            <person name="Paterson A.H."/>
            <person name="Guan C."/>
            <person name="Wincker P."/>
        </authorList>
    </citation>
    <scope>NUCLEOTIDE SEQUENCE [LARGE SCALE GENOMIC DNA]</scope>
    <source>
        <strain evidence="3">cv. Darmor-bzh</strain>
    </source>
</reference>
<keyword evidence="3" id="KW-1185">Reference proteome</keyword>
<dbReference type="Proteomes" id="UP000028999">
    <property type="component" value="Unassembled WGS sequence"/>
</dbReference>
<dbReference type="Gramene" id="CDY15477">
    <property type="protein sequence ID" value="CDY15477"/>
    <property type="gene ID" value="GSBRNA2T00089647001"/>
</dbReference>
<name>A0A078FRJ7_BRANA</name>
<feature type="region of interest" description="Disordered" evidence="1">
    <location>
        <begin position="1"/>
        <end position="22"/>
    </location>
</feature>
<dbReference type="PaxDb" id="3708-A0A078FRJ7"/>
<evidence type="ECO:0000256" key="1">
    <source>
        <dbReference type="SAM" id="MobiDB-lite"/>
    </source>
</evidence>
<organism evidence="2 3">
    <name type="scientific">Brassica napus</name>
    <name type="common">Rape</name>
    <dbReference type="NCBI Taxonomy" id="3708"/>
    <lineage>
        <taxon>Eukaryota</taxon>
        <taxon>Viridiplantae</taxon>
        <taxon>Streptophyta</taxon>
        <taxon>Embryophyta</taxon>
        <taxon>Tracheophyta</taxon>
        <taxon>Spermatophyta</taxon>
        <taxon>Magnoliopsida</taxon>
        <taxon>eudicotyledons</taxon>
        <taxon>Gunneridae</taxon>
        <taxon>Pentapetalae</taxon>
        <taxon>rosids</taxon>
        <taxon>malvids</taxon>
        <taxon>Brassicales</taxon>
        <taxon>Brassicaceae</taxon>
        <taxon>Brassiceae</taxon>
        <taxon>Brassica</taxon>
    </lineage>
</organism>
<sequence length="22" mass="2684">MQKAIRPYESSLKINHHHHYHG</sequence>
<dbReference type="EMBL" id="LK032055">
    <property type="protein sequence ID" value="CDY15477.1"/>
    <property type="molecule type" value="Genomic_DNA"/>
</dbReference>
<gene>
    <name evidence="2" type="primary">BnaA08g27610D</name>
    <name evidence="2" type="ORF">GSBRNA2T00089647001</name>
</gene>
<evidence type="ECO:0000313" key="2">
    <source>
        <dbReference type="EMBL" id="CDY15477.1"/>
    </source>
</evidence>
<evidence type="ECO:0000313" key="3">
    <source>
        <dbReference type="Proteomes" id="UP000028999"/>
    </source>
</evidence>
<protein>
    <submittedName>
        <fullName evidence="2">BnaA08g27610D protein</fullName>
    </submittedName>
</protein>
<proteinExistence type="predicted"/>
<accession>A0A078FRJ7</accession>